<dbReference type="CDD" id="cd03696">
    <property type="entry name" value="SelB_II"/>
    <property type="match status" value="1"/>
</dbReference>
<dbReference type="GO" id="GO:0001514">
    <property type="term" value="P:selenocysteine incorporation"/>
    <property type="evidence" value="ECO:0007669"/>
    <property type="project" value="InterPro"/>
</dbReference>
<dbReference type="PANTHER" id="PTHR43721:SF22">
    <property type="entry name" value="ELONGATION FACTOR TU, MITOCHONDRIAL"/>
    <property type="match status" value="1"/>
</dbReference>
<dbReference type="InterPro" id="IPR009000">
    <property type="entry name" value="Transl_B-barrel_sf"/>
</dbReference>
<dbReference type="CDD" id="cd04171">
    <property type="entry name" value="SelB"/>
    <property type="match status" value="1"/>
</dbReference>
<keyword evidence="6" id="KW-0342">GTP-binding</keyword>
<dbReference type="Pfam" id="PF03144">
    <property type="entry name" value="GTP_EFTU_D2"/>
    <property type="match status" value="1"/>
</dbReference>
<dbReference type="Pfam" id="PF25461">
    <property type="entry name" value="Beta-barrel_SelB"/>
    <property type="match status" value="1"/>
</dbReference>
<dbReference type="PRINTS" id="PR00315">
    <property type="entry name" value="ELONGATNFCT"/>
</dbReference>
<dbReference type="InterPro" id="IPR015190">
    <property type="entry name" value="Elong_fac_SelB-wing-hlx_typ-2"/>
</dbReference>
<dbReference type="InterPro" id="IPR050055">
    <property type="entry name" value="EF-Tu_GTPase"/>
</dbReference>
<dbReference type="Pfam" id="PF09106">
    <property type="entry name" value="WHD_2nd_SelB"/>
    <property type="match status" value="1"/>
</dbReference>
<dbReference type="PANTHER" id="PTHR43721">
    <property type="entry name" value="ELONGATION FACTOR TU-RELATED"/>
    <property type="match status" value="1"/>
</dbReference>
<dbReference type="Gene3D" id="1.10.10.10">
    <property type="entry name" value="Winged helix-like DNA-binding domain superfamily/Winged helix DNA-binding domain"/>
    <property type="match status" value="1"/>
</dbReference>
<proteinExistence type="predicted"/>
<keyword evidence="3" id="KW-0963">Cytoplasm</keyword>
<dbReference type="SUPFAM" id="SSF50447">
    <property type="entry name" value="Translation proteins"/>
    <property type="match status" value="1"/>
</dbReference>
<evidence type="ECO:0000256" key="7">
    <source>
        <dbReference type="ARBA" id="ARBA00025526"/>
    </source>
</evidence>
<keyword evidence="4" id="KW-0547">Nucleotide-binding</keyword>
<evidence type="ECO:0000256" key="2">
    <source>
        <dbReference type="ARBA" id="ARBA00015953"/>
    </source>
</evidence>
<dbReference type="Gene3D" id="3.40.50.300">
    <property type="entry name" value="P-loop containing nucleotide triphosphate hydrolases"/>
    <property type="match status" value="1"/>
</dbReference>
<dbReference type="Proteomes" id="UP001180842">
    <property type="component" value="Unassembled WGS sequence"/>
</dbReference>
<dbReference type="Gene3D" id="1.10.10.2770">
    <property type="match status" value="1"/>
</dbReference>
<dbReference type="InterPro" id="IPR004535">
    <property type="entry name" value="Transl_elong_SelB"/>
</dbReference>
<reference evidence="10" key="1">
    <citation type="submission" date="2023-03" db="EMBL/GenBank/DDBJ databases">
        <authorList>
            <person name="Shen W."/>
            <person name="Cai J."/>
        </authorList>
    </citation>
    <scope>NUCLEOTIDE SEQUENCE</scope>
    <source>
        <strain evidence="10">P69-2</strain>
    </source>
</reference>
<dbReference type="Pfam" id="PF00009">
    <property type="entry name" value="GTP_EFTU"/>
    <property type="match status" value="1"/>
</dbReference>
<dbReference type="InterPro" id="IPR004161">
    <property type="entry name" value="EFTu-like_2"/>
</dbReference>
<dbReference type="GO" id="GO:0003924">
    <property type="term" value="F:GTPase activity"/>
    <property type="evidence" value="ECO:0007669"/>
    <property type="project" value="InterPro"/>
</dbReference>
<accession>A0AAE4KVN1</accession>
<dbReference type="GO" id="GO:0005525">
    <property type="term" value="F:GTP binding"/>
    <property type="evidence" value="ECO:0007669"/>
    <property type="project" value="UniProtKB-KW"/>
</dbReference>
<dbReference type="GO" id="GO:0003723">
    <property type="term" value="F:RNA binding"/>
    <property type="evidence" value="ECO:0007669"/>
    <property type="project" value="InterPro"/>
</dbReference>
<evidence type="ECO:0000313" key="11">
    <source>
        <dbReference type="Proteomes" id="UP001180842"/>
    </source>
</evidence>
<dbReference type="GO" id="GO:0005829">
    <property type="term" value="C:cytosol"/>
    <property type="evidence" value="ECO:0007669"/>
    <property type="project" value="TreeGrafter"/>
</dbReference>
<dbReference type="AlphaFoldDB" id="A0AAE4KVN1"/>
<evidence type="ECO:0000256" key="1">
    <source>
        <dbReference type="ARBA" id="ARBA00004496"/>
    </source>
</evidence>
<keyword evidence="10" id="KW-0251">Elongation factor</keyword>
<feature type="domain" description="Tr-type G" evidence="9">
    <location>
        <begin position="1"/>
        <end position="173"/>
    </location>
</feature>
<evidence type="ECO:0000256" key="3">
    <source>
        <dbReference type="ARBA" id="ARBA00022490"/>
    </source>
</evidence>
<dbReference type="PROSITE" id="PS00301">
    <property type="entry name" value="G_TR_1"/>
    <property type="match status" value="1"/>
</dbReference>
<dbReference type="InterPro" id="IPR027417">
    <property type="entry name" value="P-loop_NTPase"/>
</dbReference>
<comment type="function">
    <text evidence="7">Translation factor necessary for the incorporation of selenocysteine into proteins. It probably replaces EF-Tu for the insertion of selenocysteine directed by the UGA codon. SelB binds GTP and GDP.</text>
</comment>
<sequence length="632" mass="70688">MANIVIGTAGHIDHGKTTLIKALTGIETDTTNEEKKRGMSINLGFAYLDLPNNKRVGIVDVPGHEKFIKNMVAGLPGINLVLLVIDAAEGIMPQTKEHIDILTLLGIRDFLIVLTKVDTVDPDLKELVVEDIREQLAETPLAEADLIETDAVTGTGIKELLEKIQVYSETIQERSSSGSARLNVDRVFSVKGFGTVVTGTLLDGSINVGEDLYLYPSQKKTRVRNIQVHETDVKSAQAGQRTALNLANIATDEIQRGDVLSVSEKLEDTWMLDVKVKCLPEVEGGLGLWDRVRLLIGTREVMARTVPLGIDWIGPGEEGFLQLRLEEQVAVKERDRFILRSYSPMHTIAGGEVLDAAPHKHRRFKVEILESLKAKEEGSLDELIIDFMVNKKQPFTKEKELQEYLGIDAAELTPLLAEMVQAERVIATKAGYLAQASYQKLADQGTEILAAYHKQYRLRFGMPLEEFRSRMRGVLAEKEISALVGLMKQELVKEANDKLALADFEVTFNKYQQAAKEKIEQTLAKSGFTPVKKDELFDLDKNAEEVLEALNGESVVFLTHEYVLLGKTFQQAVKLIQAYIKEHQQMTLGDFRDLTDSSRKSSMLILEYMDKQEITKRVENYRVLGSQGMTTF</sequence>
<evidence type="ECO:0000256" key="4">
    <source>
        <dbReference type="ARBA" id="ARBA00022741"/>
    </source>
</evidence>
<dbReference type="InterPro" id="IPR009001">
    <property type="entry name" value="Transl_elong_EF1A/Init_IF2_C"/>
</dbReference>
<dbReference type="InterPro" id="IPR005225">
    <property type="entry name" value="Small_GTP-bd"/>
</dbReference>
<dbReference type="SUPFAM" id="SSF52540">
    <property type="entry name" value="P-loop containing nucleoside triphosphate hydrolases"/>
    <property type="match status" value="1"/>
</dbReference>
<dbReference type="RefSeq" id="WP_311796400.1">
    <property type="nucleotide sequence ID" value="NZ_JARQAI010000001.1"/>
</dbReference>
<evidence type="ECO:0000256" key="8">
    <source>
        <dbReference type="ARBA" id="ARBA00031615"/>
    </source>
</evidence>
<dbReference type="EMBL" id="JARQAI010000001">
    <property type="protein sequence ID" value="MDT2735740.1"/>
    <property type="molecule type" value="Genomic_DNA"/>
</dbReference>
<dbReference type="NCBIfam" id="TIGR00475">
    <property type="entry name" value="selB"/>
    <property type="match status" value="1"/>
</dbReference>
<evidence type="ECO:0000256" key="6">
    <source>
        <dbReference type="ARBA" id="ARBA00023134"/>
    </source>
</evidence>
<comment type="caution">
    <text evidence="10">The sequence shown here is derived from an EMBL/GenBank/DDBJ whole genome shotgun (WGS) entry which is preliminary data.</text>
</comment>
<dbReference type="SUPFAM" id="SSF46785">
    <property type="entry name" value="Winged helix' DNA-binding domain"/>
    <property type="match status" value="2"/>
</dbReference>
<comment type="subcellular location">
    <subcellularLocation>
        <location evidence="1">Cytoplasm</location>
    </subcellularLocation>
</comment>
<dbReference type="GO" id="GO:0003746">
    <property type="term" value="F:translation elongation factor activity"/>
    <property type="evidence" value="ECO:0007669"/>
    <property type="project" value="UniProtKB-KW"/>
</dbReference>
<evidence type="ECO:0000259" key="9">
    <source>
        <dbReference type="PROSITE" id="PS51722"/>
    </source>
</evidence>
<keyword evidence="5" id="KW-0648">Protein biosynthesis</keyword>
<dbReference type="SUPFAM" id="SSF50465">
    <property type="entry name" value="EF-Tu/eEF-1alpha/eIF2-gamma C-terminal domain"/>
    <property type="match status" value="1"/>
</dbReference>
<dbReference type="InterPro" id="IPR000795">
    <property type="entry name" value="T_Tr_GTP-bd_dom"/>
</dbReference>
<dbReference type="InterPro" id="IPR036390">
    <property type="entry name" value="WH_DNA-bd_sf"/>
</dbReference>
<dbReference type="NCBIfam" id="TIGR00231">
    <property type="entry name" value="small_GTP"/>
    <property type="match status" value="1"/>
</dbReference>
<dbReference type="InterPro" id="IPR015191">
    <property type="entry name" value="SelB_WHD4"/>
</dbReference>
<dbReference type="InterPro" id="IPR057335">
    <property type="entry name" value="Beta-barrel_SelB"/>
</dbReference>
<dbReference type="PROSITE" id="PS51722">
    <property type="entry name" value="G_TR_2"/>
    <property type="match status" value="1"/>
</dbReference>
<dbReference type="Pfam" id="PF09107">
    <property type="entry name" value="WHD_3rd_SelB"/>
    <property type="match status" value="1"/>
</dbReference>
<dbReference type="InterPro" id="IPR031157">
    <property type="entry name" value="G_TR_CS"/>
</dbReference>
<dbReference type="CDD" id="cd15491">
    <property type="entry name" value="selB_III"/>
    <property type="match status" value="1"/>
</dbReference>
<dbReference type="InterPro" id="IPR036388">
    <property type="entry name" value="WH-like_DNA-bd_sf"/>
</dbReference>
<dbReference type="Gene3D" id="2.40.30.10">
    <property type="entry name" value="Translation factors"/>
    <property type="match status" value="1"/>
</dbReference>
<organism evidence="10 11">
    <name type="scientific">Enterococcus pseudoavium</name>
    <dbReference type="NCBI Taxonomy" id="44007"/>
    <lineage>
        <taxon>Bacteria</taxon>
        <taxon>Bacillati</taxon>
        <taxon>Bacillota</taxon>
        <taxon>Bacilli</taxon>
        <taxon>Lactobacillales</taxon>
        <taxon>Enterococcaceae</taxon>
        <taxon>Enterococcus</taxon>
    </lineage>
</organism>
<protein>
    <recommendedName>
        <fullName evidence="2">Selenocysteine-specific elongation factor</fullName>
    </recommendedName>
    <alternativeName>
        <fullName evidence="8">SelB translation factor</fullName>
    </alternativeName>
</protein>
<gene>
    <name evidence="10" type="primary">selB</name>
    <name evidence="10" type="ORF">P7H00_01165</name>
</gene>
<name>A0AAE4KVN1_9ENTE</name>
<evidence type="ECO:0000313" key="10">
    <source>
        <dbReference type="EMBL" id="MDT2735740.1"/>
    </source>
</evidence>
<evidence type="ECO:0000256" key="5">
    <source>
        <dbReference type="ARBA" id="ARBA00022917"/>
    </source>
</evidence>